<keyword evidence="4" id="KW-0472">Membrane</keyword>
<dbReference type="eggNOG" id="COG3706">
    <property type="taxonomic scope" value="Bacteria"/>
</dbReference>
<evidence type="ECO:0000313" key="7">
    <source>
        <dbReference type="EMBL" id="AGX87998.1"/>
    </source>
</evidence>
<feature type="coiled-coil region" evidence="3">
    <location>
        <begin position="464"/>
        <end position="508"/>
    </location>
</feature>
<organism evidence="7 8">
    <name type="scientific">Candidatus Symbiobacter mobilis CR</name>
    <dbReference type="NCBI Taxonomy" id="946483"/>
    <lineage>
        <taxon>Bacteria</taxon>
        <taxon>Pseudomonadati</taxon>
        <taxon>Pseudomonadota</taxon>
        <taxon>Betaproteobacteria</taxon>
        <taxon>Burkholderiales</taxon>
        <taxon>Comamonadaceae</taxon>
    </lineage>
</organism>
<dbReference type="GO" id="GO:1902201">
    <property type="term" value="P:negative regulation of bacterial-type flagellum-dependent cell motility"/>
    <property type="evidence" value="ECO:0007669"/>
    <property type="project" value="TreeGrafter"/>
</dbReference>
<dbReference type="Pfam" id="PF00990">
    <property type="entry name" value="GGDEF"/>
    <property type="match status" value="1"/>
</dbReference>
<dbReference type="Gene3D" id="6.10.340.10">
    <property type="match status" value="1"/>
</dbReference>
<dbReference type="PANTHER" id="PTHR45138">
    <property type="entry name" value="REGULATORY COMPONENTS OF SENSORY TRANSDUCTION SYSTEM"/>
    <property type="match status" value="1"/>
</dbReference>
<evidence type="ECO:0000259" key="5">
    <source>
        <dbReference type="PROSITE" id="PS50885"/>
    </source>
</evidence>
<keyword evidence="8" id="KW-1185">Reference proteome</keyword>
<dbReference type="Gene3D" id="3.30.70.270">
    <property type="match status" value="1"/>
</dbReference>
<dbReference type="NCBIfam" id="TIGR00254">
    <property type="entry name" value="GGDEF"/>
    <property type="match status" value="1"/>
</dbReference>
<dbReference type="Pfam" id="PF00672">
    <property type="entry name" value="HAMP"/>
    <property type="match status" value="1"/>
</dbReference>
<dbReference type="GO" id="GO:0007165">
    <property type="term" value="P:signal transduction"/>
    <property type="evidence" value="ECO:0007669"/>
    <property type="project" value="InterPro"/>
</dbReference>
<dbReference type="GO" id="GO:0043709">
    <property type="term" value="P:cell adhesion involved in single-species biofilm formation"/>
    <property type="evidence" value="ECO:0007669"/>
    <property type="project" value="TreeGrafter"/>
</dbReference>
<dbReference type="PROSITE" id="PS50885">
    <property type="entry name" value="HAMP"/>
    <property type="match status" value="2"/>
</dbReference>
<dbReference type="InterPro" id="IPR029787">
    <property type="entry name" value="Nucleotide_cyclase"/>
</dbReference>
<name>U5NCP0_9BURK</name>
<dbReference type="InterPro" id="IPR003660">
    <property type="entry name" value="HAMP_dom"/>
</dbReference>
<accession>U5NCP0</accession>
<dbReference type="SMART" id="SM00267">
    <property type="entry name" value="GGDEF"/>
    <property type="match status" value="1"/>
</dbReference>
<feature type="transmembrane region" description="Helical" evidence="4">
    <location>
        <begin position="362"/>
        <end position="385"/>
    </location>
</feature>
<dbReference type="FunFam" id="3.30.70.270:FF:000001">
    <property type="entry name" value="Diguanylate cyclase domain protein"/>
    <property type="match status" value="1"/>
</dbReference>
<sequence>MRVGLLLGLSVLSLSGVFYAIFAHDVKQRTQLSIEAAFALLADTMQQKQREMAREVEKRNYPIRAALDKVRAARQKPLSPHPAQRLAWIQSVVAQTAPLADHLYDLADALGREGLHIAVYDDLGRLLLLYVADDTPHKTVYLHLPEWQPGMLLVQRKKTVLVGSGVARTVLAEERFSRGDALQRLDTTPLPDFVAPGLPVHAIAAPAQERFALLHRRPAIEYRAPVHGVPSGFDYFSPVDQEPGRADPPNGLLLLSLAWGASDIQRIAAMSRTDINAYVDGRWVLGTLHPYTHFAHPLHSVVDRVSFGTFVNTQPIQPVVARTVASNAYYESHIDVGNEEGPVASVAVLRSRGTEQQSMRTMLLSIAGAVILFGLLAATEAARFSQAISTPIRRMVHAMERLARGELEPVGAVERAAFVEVRQMDRALDELLHASADTVALAETIAAGNLAAHATPRSDGDRLMHSLNRMVEQLREHHERTQQAFEEVELANQALADSNEKLEALSNTDALTGIANRRQFDLTLAAECERHARTGAALSLILLDVDFFKLYNDHYGHQQGDECLRQVAQVLAEATKRPTDLAARYGGEEFACILPGTEPAGASKVAEQIRQGIAARALPHARSQVADCVTASLGVVSAAVGAPNTPDDLLRQADQALYQAKAQGRNRVCVAVAPSRSGDNRNGGRQG</sequence>
<evidence type="ECO:0000256" key="1">
    <source>
        <dbReference type="ARBA" id="ARBA00012528"/>
    </source>
</evidence>
<evidence type="ECO:0000313" key="8">
    <source>
        <dbReference type="Proteomes" id="UP000017184"/>
    </source>
</evidence>
<feature type="domain" description="HAMP" evidence="5">
    <location>
        <begin position="442"/>
        <end position="479"/>
    </location>
</feature>
<dbReference type="Proteomes" id="UP000017184">
    <property type="component" value="Chromosome"/>
</dbReference>
<keyword evidence="4" id="KW-0812">Transmembrane</keyword>
<dbReference type="EC" id="2.7.7.65" evidence="1"/>
<dbReference type="HOGENOM" id="CLU_025430_0_0_4"/>
<dbReference type="InterPro" id="IPR043128">
    <property type="entry name" value="Rev_trsase/Diguanyl_cyclase"/>
</dbReference>
<dbReference type="PATRIC" id="fig|946483.4.peg.1935"/>
<dbReference type="AlphaFoldDB" id="U5NCP0"/>
<evidence type="ECO:0000259" key="6">
    <source>
        <dbReference type="PROSITE" id="PS50887"/>
    </source>
</evidence>
<gene>
    <name evidence="7" type="ORF">Cenrod_1920</name>
</gene>
<dbReference type="EMBL" id="CP004885">
    <property type="protein sequence ID" value="AGX87998.1"/>
    <property type="molecule type" value="Genomic_DNA"/>
</dbReference>
<evidence type="ECO:0000256" key="2">
    <source>
        <dbReference type="ARBA" id="ARBA00034247"/>
    </source>
</evidence>
<dbReference type="STRING" id="946483.Cenrod_1920"/>
<dbReference type="GO" id="GO:0052621">
    <property type="term" value="F:diguanylate cyclase activity"/>
    <property type="evidence" value="ECO:0007669"/>
    <property type="project" value="UniProtKB-EC"/>
</dbReference>
<feature type="domain" description="GGDEF" evidence="6">
    <location>
        <begin position="536"/>
        <end position="673"/>
    </location>
</feature>
<protein>
    <recommendedName>
        <fullName evidence="1">diguanylate cyclase</fullName>
        <ecNumber evidence="1">2.7.7.65</ecNumber>
    </recommendedName>
</protein>
<reference evidence="7 8" key="1">
    <citation type="journal article" date="2013" name="Genome Biol.">
        <title>Genomic analysis reveals key aspects of prokaryotic symbiosis in the phototrophic consortium "Chlorochromatium aggregatum".</title>
        <authorList>
            <person name="Liu Z."/>
            <person name="Muller J."/>
            <person name="Li T."/>
            <person name="Alvey R.M."/>
            <person name="Vogl K."/>
            <person name="Frigaard N.U."/>
            <person name="Rockwell N.C."/>
            <person name="Boyd E.S."/>
            <person name="Tomsho L.P."/>
            <person name="Schuster S.C."/>
            <person name="Henke P."/>
            <person name="Rohde M."/>
            <person name="Overmann J."/>
            <person name="Bryant D.A."/>
        </authorList>
    </citation>
    <scope>NUCLEOTIDE SEQUENCE [LARGE SCALE GENOMIC DNA]</scope>
    <source>
        <strain evidence="7">CR</strain>
    </source>
</reference>
<feature type="domain" description="HAMP" evidence="5">
    <location>
        <begin position="386"/>
        <end position="440"/>
    </location>
</feature>
<keyword evidence="3" id="KW-0175">Coiled coil</keyword>
<dbReference type="InterPro" id="IPR050469">
    <property type="entry name" value="Diguanylate_Cyclase"/>
</dbReference>
<dbReference type="PANTHER" id="PTHR45138:SF9">
    <property type="entry name" value="DIGUANYLATE CYCLASE DGCM-RELATED"/>
    <property type="match status" value="1"/>
</dbReference>
<dbReference type="GO" id="GO:0005886">
    <property type="term" value="C:plasma membrane"/>
    <property type="evidence" value="ECO:0007669"/>
    <property type="project" value="TreeGrafter"/>
</dbReference>
<comment type="catalytic activity">
    <reaction evidence="2">
        <text>2 GTP = 3',3'-c-di-GMP + 2 diphosphate</text>
        <dbReference type="Rhea" id="RHEA:24898"/>
        <dbReference type="ChEBI" id="CHEBI:33019"/>
        <dbReference type="ChEBI" id="CHEBI:37565"/>
        <dbReference type="ChEBI" id="CHEBI:58805"/>
        <dbReference type="EC" id="2.7.7.65"/>
    </reaction>
</comment>
<proteinExistence type="predicted"/>
<evidence type="ECO:0000256" key="3">
    <source>
        <dbReference type="SAM" id="Coils"/>
    </source>
</evidence>
<dbReference type="KEGG" id="cbx:Cenrod_1920"/>
<dbReference type="PROSITE" id="PS50887">
    <property type="entry name" value="GGDEF"/>
    <property type="match status" value="1"/>
</dbReference>
<keyword evidence="4" id="KW-1133">Transmembrane helix</keyword>
<dbReference type="CDD" id="cd01949">
    <property type="entry name" value="GGDEF"/>
    <property type="match status" value="1"/>
</dbReference>
<dbReference type="SUPFAM" id="SSF55073">
    <property type="entry name" value="Nucleotide cyclase"/>
    <property type="match status" value="1"/>
</dbReference>
<dbReference type="InterPro" id="IPR000160">
    <property type="entry name" value="GGDEF_dom"/>
</dbReference>
<evidence type="ECO:0000256" key="4">
    <source>
        <dbReference type="SAM" id="Phobius"/>
    </source>
</evidence>